<feature type="transmembrane region" description="Helical" evidence="3">
    <location>
        <begin position="379"/>
        <end position="399"/>
    </location>
</feature>
<feature type="transmembrane region" description="Helical" evidence="3">
    <location>
        <begin position="3212"/>
        <end position="3236"/>
    </location>
</feature>
<dbReference type="SUPFAM" id="SSF47473">
    <property type="entry name" value="EF-hand"/>
    <property type="match status" value="1"/>
</dbReference>
<organism evidence="5 6">
    <name type="scientific">Halteria grandinella</name>
    <dbReference type="NCBI Taxonomy" id="5974"/>
    <lineage>
        <taxon>Eukaryota</taxon>
        <taxon>Sar</taxon>
        <taxon>Alveolata</taxon>
        <taxon>Ciliophora</taxon>
        <taxon>Intramacronucleata</taxon>
        <taxon>Spirotrichea</taxon>
        <taxon>Stichotrichia</taxon>
        <taxon>Sporadotrichida</taxon>
        <taxon>Halteriidae</taxon>
        <taxon>Halteria</taxon>
    </lineage>
</organism>
<evidence type="ECO:0000256" key="2">
    <source>
        <dbReference type="SAM" id="MobiDB-lite"/>
    </source>
</evidence>
<reference evidence="5" key="1">
    <citation type="submission" date="2019-06" db="EMBL/GenBank/DDBJ databases">
        <authorList>
            <person name="Zheng W."/>
        </authorList>
    </citation>
    <scope>NUCLEOTIDE SEQUENCE</scope>
    <source>
        <strain evidence="5">QDHG01</strain>
    </source>
</reference>
<feature type="transmembrane region" description="Helical" evidence="3">
    <location>
        <begin position="703"/>
        <end position="722"/>
    </location>
</feature>
<feature type="transmembrane region" description="Helical" evidence="3">
    <location>
        <begin position="298"/>
        <end position="323"/>
    </location>
</feature>
<feature type="region of interest" description="Disordered" evidence="2">
    <location>
        <begin position="1283"/>
        <end position="1312"/>
    </location>
</feature>
<dbReference type="EMBL" id="RRYP01000022">
    <property type="protein sequence ID" value="TNV88225.1"/>
    <property type="molecule type" value="Genomic_DNA"/>
</dbReference>
<keyword evidence="3" id="KW-0812">Transmembrane</keyword>
<name>A0A8J8P9F3_HALGN</name>
<feature type="transmembrane region" description="Helical" evidence="3">
    <location>
        <begin position="247"/>
        <end position="266"/>
    </location>
</feature>
<dbReference type="PROSITE" id="PS50222">
    <property type="entry name" value="EF_HAND_2"/>
    <property type="match status" value="1"/>
</dbReference>
<dbReference type="InterPro" id="IPR002048">
    <property type="entry name" value="EF_hand_dom"/>
</dbReference>
<feature type="domain" description="EF-hand" evidence="4">
    <location>
        <begin position="3161"/>
        <end position="3196"/>
    </location>
</feature>
<dbReference type="GO" id="GO:0005509">
    <property type="term" value="F:calcium ion binding"/>
    <property type="evidence" value="ECO:0007669"/>
    <property type="project" value="InterPro"/>
</dbReference>
<feature type="compositionally biased region" description="Low complexity" evidence="2">
    <location>
        <begin position="1025"/>
        <end position="1035"/>
    </location>
</feature>
<dbReference type="InterPro" id="IPR011992">
    <property type="entry name" value="EF-hand-dom_pair"/>
</dbReference>
<keyword evidence="6" id="KW-1185">Reference proteome</keyword>
<gene>
    <name evidence="5" type="ORF">FGO68_gene14500</name>
</gene>
<keyword evidence="3" id="KW-0472">Membrane</keyword>
<evidence type="ECO:0000256" key="3">
    <source>
        <dbReference type="SAM" id="Phobius"/>
    </source>
</evidence>
<evidence type="ECO:0000313" key="5">
    <source>
        <dbReference type="EMBL" id="TNV88225.1"/>
    </source>
</evidence>
<sequence length="3285" mass="373346">MVIDYFLREQANSLMQFIISIKEDASVVNKQKMKEHDKRGVSISLFNFQTIYSRYCNINGYKEIHNLDNEENTSLLKSFGISFIENENLKEHAYANMRLKSLKEQSETLVDEEAYAKMSTINQFLSTKCVASQFKTDFLTFDQLKHEYEKFCRAESIPQAKQIQIIGSPEIIEFGAIVDETNPPKNILGITSVKSKKFGGDLEIDDHAQLVRVPCSIRRNIIIYFISVDGIIPNTILPIVHFSMILMVPLVSPFISFYALTLLTTLQGDVFQKSVSIFDFYYVNKMDPWWDNVPHIPLVLYIHTYVLAYLVFAYAEVVAYYLTGYQNNGKFAIKYTMARKVIMYGFYIGIFIFLFLYLLMAFFAIQWGILGAIFNPTVLLPYSAAILTFVATVGAKFAYYKGKVENLQNELENIIKERLGILLIKSLEKIKKNMGDKYASMLPQIDEKSTIEAIGNGFDQVMEMDGTEKIDVKGEAKKFAQTQLSNNASSIAQLLSNQVSGLDPAIIELVIAIAVQNEEGIHKASMSLSSRLQIDGNLLHSFIQMATLQLKGESSDEENSQQRINCIVLAVKQLFRTILQIDPIIQTVVGDVCKVLIEGDPTPLISLIKGQIPKEVGEVVDIDSAEEVIRELTTLIVRSFAKNAKEDIKLKALEFLNQGYENNEGKLQTSVDIMKMVEGLQKGDLSAITGLQCYNGVDQKTGLLGLSAAFPLLFMLDIFQVSTSLSNEVIVCAMKEILIKFGLENDSEENKSLIASQYNTSQQVYTLPEKMTLSLVLFARGNTLDLGAIVKEVNNLKIDSHALQIDEEMMNHFCKLSNSSQESLDKVLHKLGMSDNKQIIRELINFLRYQDQPMPEMIKAFGIKSAALKKHFQTIVGLVELLTSFDEMRFLWDELETKIKQCSEWLEYKTSDADKAKLPLSDNPQKDSVELATYLQSLILAQKELEENAEAYQSNLTSILQDDFRIMNRFDKIFKGSLSKVHTHERFKATDKKKWEEFVIEQVNVFSGGKFQEEQPKADEDIEAGNGKQGQQQNSSSFKQKILLNNAFSYSDQRVTIFVNLLLNFRVPQVAIHQTLLLNILSDLHKQETNEKWKDVDHREDLLRIGTLARFRVFYNGDINSYGNNNGLFTYPIATWLGIDQQSFMLLMDLIKGDPAQIFGLTVEKSKLDYNLNAKDGGANILKQLSSDRLETIKKIVKGSEASLTQVFIRWYHQHRIIAVAEETINDEYKYKLGLSDQFVQMLRTKVQVTANPKDEEENTILLRQAINAFLSKSLSPIAANMPDSEEFKTPVSDEHAKGESNAPSDLGDENLSKTETGVISKLHELVSEIPDYLLNQILMLSDETDSDVHYLFRNYLTTGKSQEISEVLCLLTNTALLAFPNKKTLMSKAEEIKIKKQRIEFVGMQIILNASKIHQIQKYGARNQSQMKLQYNYFIEEFADIDVKDPEKLYTYANGDEENIIATFFRNGFLDAACSKFLGPLFDTYKAKLAPPSGKEHHPAIEGLMRNIMGIILGTIINDKSITRNSMKELFRSKSVDINFIHGLIALLQLDHTQKGQIEKVGKDLGFDGALVTNILSISDPKNKEIFSTILTLVKDNCPSDQATIMAAYFSLIRGDFTHLKSVLSKLGISKSQLPYAEAVLSISSENPDAFEEHLPAIKEMVKFDNAAVIKNFIGFMKGRPGNVIQKLTTGKDYDSIYLRSVYLIMHSGNQLKKLKINQIEERQKILFKMQDELEYFSTQCMIYSNLPPKTATKMSRAIRLTIQACWQSPKAAEELIEIMKANQPEVGAQQTFAIENYENSEKILMQGLDDIESRLYRDIRKTISNKKRVLKLLQDEVLPYLQSKLNSSKQIKVGKERKGTKKAGFIKTMKQIFDELIQDEEKTREQRSLLNKTSDLTLEEMAKIVGCTQHYTRNYGMVQPLYKCKPCSDYSAVKICLPCAILTHKRGSILLNEVDKYLPSRQLTCTNLTEDYNKCSDGHKAILKKYKSQTKEYWLYNYQTKEIANEKLQIYVKDGHEFKKDDFINQISLNEGIKLGLYDEDINLQAYVAQPRTKKPAANDQNIAQKMFDVHFGREYSLFESIILFSRGILTKPMKNFISCQGNICDLNTAYLLQDDQQAESASSNWLDFLQQSCVQLDSEQFAGSLSRIVDSFSANESECPKVYYAFNTLYWLARGGSVPTKGNPYQHELIKKQKAFGFNWYLDFFVTTFKDDWRKIAALHKSLIINHKLADCLINPEANLANKYYSLIIEEQFKDHLDFNLKQLAIMGSISHIMQGKFDSLDKFYKYLKLSKDQQKKTNAMLYSVETLHDQCKSVFSFDNNIAELFWLMRYNDESDIELSASILITRVFEQFAHTEVIAQKDQVQFVVDQDFKKDNEAKMQNKKMIKMSLYYEHVKLYMTNLIKCMRGSTGIALDTFINYYSAIQQSRLAMKLPENPFLAEKYSVFSMHLQPSEDQEKIILNDAVIQKQVCNTEMPSLERMLLVIVSEGIQVQNIKSTEMIANVYATFAKNLSEEIQSQLQGRISKLRETILSNKAMIDNEKDSIFVLLNDNKPLSNLQSDLCISLLRAVNECDVNQAAKLADQVTFRSEEQNDQGNVLSTNSSFKYLRSMITSFTEFDRRDDNTSTLRKMRELNRVFEYSVRKHYQGKKSPDEIAKSLKEIIVDNEIPPLFGVSLTDQLDIQLNFFGQFEKVFNKFKFKNVLGSELSIEDLANVVSQSRSQNYNDLQKNLSFSCTNILKKGKILQVIVEKAKKFSFLQDLLSQFSGQFQLSQGGFEIFKSFFEGVEIAEDELQTISDQIVQMVEQTIMEEYLKDGSAQNMVAVFEAKYLAEMPVRCANFAFLQNQARSDELQKKAKEYCLLVLNQVDIYIHNGFIIKVFNCFSGKQQLHLPITELIDNIVMPLLDFNKDLQEAITLMKFLGSNEPLKALDHLPGFLRLIFTQLRAVSALDMDDQAIAKTIEFVQTWMKVVTIAISLGNQKQSAQEKDKLIVQCLNEAFGSTIEFVEALKIDEDVGKQLRKTVRILKPALTGIIHLCHGNLEGLDSLAQLLGGVPEKEGFQRLKAAIAVVQDNKEGISFTAAKHVTQQIASANVDFALKAIPFKIPGIDKIEILIQKGIENPASLIDPKTFFDIFKNEKNVIGMQEFKNIFVQLNISIPHAMILQIFSIADIEKKGELSYHDFGKALTEIKQQLIQKFMKDLGLSVRDIVLALSFTIIMLILQFVFIFIGMAAFSPTTTFSSVINSLLAVGSSFGAKGKDKSEDKKPEEIKDIGGSGELSAV</sequence>
<keyword evidence="3" id="KW-1133">Transmembrane helix</keyword>
<accession>A0A8J8P9F3</accession>
<evidence type="ECO:0000313" key="6">
    <source>
        <dbReference type="Proteomes" id="UP000785679"/>
    </source>
</evidence>
<feature type="compositionally biased region" description="Basic and acidic residues" evidence="2">
    <location>
        <begin position="1286"/>
        <end position="1299"/>
    </location>
</feature>
<protein>
    <recommendedName>
        <fullName evidence="4">EF-hand domain-containing protein</fullName>
    </recommendedName>
</protein>
<feature type="transmembrane region" description="Helical" evidence="3">
    <location>
        <begin position="221"/>
        <end position="240"/>
    </location>
</feature>
<comment type="caution">
    <text evidence="5">The sequence shown here is derived from an EMBL/GenBank/DDBJ whole genome shotgun (WGS) entry which is preliminary data.</text>
</comment>
<keyword evidence="1" id="KW-0175">Coiled coil</keyword>
<feature type="region of interest" description="Disordered" evidence="2">
    <location>
        <begin position="3258"/>
        <end position="3285"/>
    </location>
</feature>
<evidence type="ECO:0000256" key="1">
    <source>
        <dbReference type="SAM" id="Coils"/>
    </source>
</evidence>
<feature type="coiled-coil region" evidence="1">
    <location>
        <begin position="935"/>
        <end position="962"/>
    </location>
</feature>
<dbReference type="Proteomes" id="UP000785679">
    <property type="component" value="Unassembled WGS sequence"/>
</dbReference>
<proteinExistence type="predicted"/>
<feature type="compositionally biased region" description="Basic and acidic residues" evidence="2">
    <location>
        <begin position="3260"/>
        <end position="3275"/>
    </location>
</feature>
<feature type="transmembrane region" description="Helical" evidence="3">
    <location>
        <begin position="344"/>
        <end position="367"/>
    </location>
</feature>
<evidence type="ECO:0000259" key="4">
    <source>
        <dbReference type="PROSITE" id="PS50222"/>
    </source>
</evidence>
<feature type="region of interest" description="Disordered" evidence="2">
    <location>
        <begin position="1016"/>
        <end position="1035"/>
    </location>
</feature>